<dbReference type="AlphaFoldDB" id="A0AAD9HPX0"/>
<comment type="caution">
    <text evidence="1">The sequence shown here is derived from an EMBL/GenBank/DDBJ whole genome shotgun (WGS) entry which is preliminary data.</text>
</comment>
<dbReference type="EMBL" id="MU842835">
    <property type="protein sequence ID" value="KAK2032017.1"/>
    <property type="molecule type" value="Genomic_DNA"/>
</dbReference>
<gene>
    <name evidence="1" type="ORF">LX32DRAFT_636813</name>
</gene>
<reference evidence="1" key="1">
    <citation type="submission" date="2021-06" db="EMBL/GenBank/DDBJ databases">
        <title>Comparative genomics, transcriptomics and evolutionary studies reveal genomic signatures of adaptation to plant cell wall in hemibiotrophic fungi.</title>
        <authorList>
            <consortium name="DOE Joint Genome Institute"/>
            <person name="Baroncelli R."/>
            <person name="Diaz J.F."/>
            <person name="Benocci T."/>
            <person name="Peng M."/>
            <person name="Battaglia E."/>
            <person name="Haridas S."/>
            <person name="Andreopoulos W."/>
            <person name="Labutti K."/>
            <person name="Pangilinan J."/>
            <person name="Floch G.L."/>
            <person name="Makela M.R."/>
            <person name="Henrissat B."/>
            <person name="Grigoriev I.V."/>
            <person name="Crouch J.A."/>
            <person name="De Vries R.P."/>
            <person name="Sukno S.A."/>
            <person name="Thon M.R."/>
        </authorList>
    </citation>
    <scope>NUCLEOTIDE SEQUENCE</scope>
    <source>
        <strain evidence="1">MAFF235873</strain>
    </source>
</reference>
<name>A0AAD9HPX0_9PEZI</name>
<accession>A0AAD9HPX0</accession>
<organism evidence="1 2">
    <name type="scientific">Colletotrichum zoysiae</name>
    <dbReference type="NCBI Taxonomy" id="1216348"/>
    <lineage>
        <taxon>Eukaryota</taxon>
        <taxon>Fungi</taxon>
        <taxon>Dikarya</taxon>
        <taxon>Ascomycota</taxon>
        <taxon>Pezizomycotina</taxon>
        <taxon>Sordariomycetes</taxon>
        <taxon>Hypocreomycetidae</taxon>
        <taxon>Glomerellales</taxon>
        <taxon>Glomerellaceae</taxon>
        <taxon>Colletotrichum</taxon>
        <taxon>Colletotrichum graminicola species complex</taxon>
    </lineage>
</organism>
<keyword evidence="2" id="KW-1185">Reference proteome</keyword>
<protein>
    <submittedName>
        <fullName evidence="1">Uncharacterized protein</fullName>
    </submittedName>
</protein>
<evidence type="ECO:0000313" key="2">
    <source>
        <dbReference type="Proteomes" id="UP001232148"/>
    </source>
</evidence>
<evidence type="ECO:0000313" key="1">
    <source>
        <dbReference type="EMBL" id="KAK2032017.1"/>
    </source>
</evidence>
<dbReference type="Proteomes" id="UP001232148">
    <property type="component" value="Unassembled WGS sequence"/>
</dbReference>
<proteinExistence type="predicted"/>
<sequence length="84" mass="8621">MGGCGCASSGSCGCGASCSCEGCPVSWPLAHSTIHGGDCVLTLHDPSTNKQRRAKVVTSSWFARGYLGDGKGPPRRNMYGCAIP</sequence>